<dbReference type="Proteomes" id="UP000070394">
    <property type="component" value="Unassembled WGS sequence"/>
</dbReference>
<dbReference type="GO" id="GO:0016301">
    <property type="term" value="F:kinase activity"/>
    <property type="evidence" value="ECO:0007669"/>
    <property type="project" value="InterPro"/>
</dbReference>
<dbReference type="AlphaFoldDB" id="A0A133ZDC8"/>
<name>A0A133ZDC8_9FIRM</name>
<comment type="caution">
    <text evidence="2">The sequence shown here is derived from an EMBL/GenBank/DDBJ whole genome shotgun (WGS) entry which is preliminary data.</text>
</comment>
<dbReference type="PANTHER" id="PTHR39426:SF1">
    <property type="entry name" value="HOMOLOGY TO DEATH-ON-CURING PROTEIN OF PHAGE P1"/>
    <property type="match status" value="1"/>
</dbReference>
<dbReference type="SUPFAM" id="SSF140931">
    <property type="entry name" value="Fic-like"/>
    <property type="match status" value="1"/>
</dbReference>
<dbReference type="InterPro" id="IPR006440">
    <property type="entry name" value="Doc"/>
</dbReference>
<dbReference type="STRING" id="467210.HMPREF1866_02518"/>
<protein>
    <submittedName>
        <fullName evidence="2">Death-on-curing family protein</fullName>
    </submittedName>
</protein>
<evidence type="ECO:0000313" key="2">
    <source>
        <dbReference type="EMBL" id="KXB53446.1"/>
    </source>
</evidence>
<sequence length="125" mass="13675">MIILSKEQVILLHAQLIAETGGAEGVRDEGLLESALYAPFQSFGDRDVYPSIQQKAARLGIGLTKNHAFVDGNKRIGAHAMLVFLALNKIELSYTQHDLSDTFLKIAAGGLSFGDLLKWILDHQV</sequence>
<dbReference type="InterPro" id="IPR003812">
    <property type="entry name" value="Fido"/>
</dbReference>
<dbReference type="RefSeq" id="WP_060932081.1">
    <property type="nucleotide sequence ID" value="NZ_KQ959848.1"/>
</dbReference>
<gene>
    <name evidence="2" type="ORF">HMPREF1866_02518</name>
</gene>
<dbReference type="InterPro" id="IPR053737">
    <property type="entry name" value="Type_II_TA_Toxin"/>
</dbReference>
<feature type="domain" description="Fido" evidence="1">
    <location>
        <begin position="4"/>
        <end position="122"/>
    </location>
</feature>
<dbReference type="NCBIfam" id="TIGR01550">
    <property type="entry name" value="DOC_P1"/>
    <property type="match status" value="1"/>
</dbReference>
<keyword evidence="3" id="KW-1185">Reference proteome</keyword>
<dbReference type="PANTHER" id="PTHR39426">
    <property type="entry name" value="HOMOLOGY TO DEATH-ON-CURING PROTEIN OF PHAGE P1"/>
    <property type="match status" value="1"/>
</dbReference>
<organism evidence="2 3">
    <name type="scientific">Lachnoanaerobaculum saburreum</name>
    <dbReference type="NCBI Taxonomy" id="467210"/>
    <lineage>
        <taxon>Bacteria</taxon>
        <taxon>Bacillati</taxon>
        <taxon>Bacillota</taxon>
        <taxon>Clostridia</taxon>
        <taxon>Lachnospirales</taxon>
        <taxon>Lachnospiraceae</taxon>
        <taxon>Lachnoanaerobaculum</taxon>
    </lineage>
</organism>
<dbReference type="PROSITE" id="PS51459">
    <property type="entry name" value="FIDO"/>
    <property type="match status" value="1"/>
</dbReference>
<dbReference type="Gene3D" id="1.20.120.1870">
    <property type="entry name" value="Fic/DOC protein, Fido domain"/>
    <property type="match status" value="1"/>
</dbReference>
<evidence type="ECO:0000313" key="3">
    <source>
        <dbReference type="Proteomes" id="UP000070394"/>
    </source>
</evidence>
<dbReference type="Pfam" id="PF02661">
    <property type="entry name" value="Fic"/>
    <property type="match status" value="1"/>
</dbReference>
<accession>A0A133ZDC8</accession>
<evidence type="ECO:0000259" key="1">
    <source>
        <dbReference type="PROSITE" id="PS51459"/>
    </source>
</evidence>
<dbReference type="EMBL" id="LSDA01000140">
    <property type="protein sequence ID" value="KXB53446.1"/>
    <property type="molecule type" value="Genomic_DNA"/>
</dbReference>
<reference evidence="3" key="1">
    <citation type="submission" date="2016-01" db="EMBL/GenBank/DDBJ databases">
        <authorList>
            <person name="Mitreva M."/>
            <person name="Pepin K.H."/>
            <person name="Mihindukulasuriya K.A."/>
            <person name="Fulton R."/>
            <person name="Fronick C."/>
            <person name="O'Laughlin M."/>
            <person name="Miner T."/>
            <person name="Herter B."/>
            <person name="Rosa B.A."/>
            <person name="Cordes M."/>
            <person name="Tomlinson C."/>
            <person name="Wollam A."/>
            <person name="Palsikar V.B."/>
            <person name="Mardis E.R."/>
            <person name="Wilson R.K."/>
        </authorList>
    </citation>
    <scope>NUCLEOTIDE SEQUENCE [LARGE SCALE GENOMIC DNA]</scope>
    <source>
        <strain evidence="3">DNF00896</strain>
    </source>
</reference>
<dbReference type="PIRSF" id="PIRSF018297">
    <property type="entry name" value="Doc"/>
    <property type="match status" value="1"/>
</dbReference>
<proteinExistence type="predicted"/>
<dbReference type="OrthoDB" id="9802752at2"/>
<dbReference type="PATRIC" id="fig|467210.3.peg.2493"/>
<dbReference type="InterPro" id="IPR036597">
    <property type="entry name" value="Fido-like_dom_sf"/>
</dbReference>